<gene>
    <name evidence="3" type="ORF">ALTATR162_LOCUS2527</name>
</gene>
<comment type="caution">
    <text evidence="3">The sequence shown here is derived from an EMBL/GenBank/DDBJ whole genome shotgun (WGS) entry which is preliminary data.</text>
</comment>
<dbReference type="GeneID" id="67013982"/>
<protein>
    <submittedName>
        <fullName evidence="3">Uncharacterized protein</fullName>
    </submittedName>
</protein>
<evidence type="ECO:0000256" key="1">
    <source>
        <dbReference type="SAM" id="Coils"/>
    </source>
</evidence>
<dbReference type="EMBL" id="CAJRGZ010000015">
    <property type="protein sequence ID" value="CAG5150032.1"/>
    <property type="molecule type" value="Genomic_DNA"/>
</dbReference>
<sequence length="123" mass="13871">MADPITPKKSLVAELHENRKTPTREFELPASKEPAVNNKQAAPTEASLEDKLEHELAEGKHLDEQIAELEARIKNRKEQDRFLQGVVPDFDKDMQIECAEEALKLLDFVDLLHGTPIEAACKD</sequence>
<evidence type="ECO:0000256" key="2">
    <source>
        <dbReference type="SAM" id="MobiDB-lite"/>
    </source>
</evidence>
<keyword evidence="4" id="KW-1185">Reference proteome</keyword>
<dbReference type="RefSeq" id="XP_043166068.1">
    <property type="nucleotide sequence ID" value="XM_043310133.1"/>
</dbReference>
<dbReference type="AlphaFoldDB" id="A0A8J2HYQ1"/>
<proteinExistence type="predicted"/>
<feature type="coiled-coil region" evidence="1">
    <location>
        <begin position="52"/>
        <end position="79"/>
    </location>
</feature>
<reference evidence="3" key="1">
    <citation type="submission" date="2021-05" db="EMBL/GenBank/DDBJ databases">
        <authorList>
            <person name="Stam R."/>
        </authorList>
    </citation>
    <scope>NUCLEOTIDE SEQUENCE</scope>
    <source>
        <strain evidence="3">CS162</strain>
    </source>
</reference>
<keyword evidence="1" id="KW-0175">Coiled coil</keyword>
<accession>A0A8J2HYQ1</accession>
<dbReference type="Proteomes" id="UP000676310">
    <property type="component" value="Unassembled WGS sequence"/>
</dbReference>
<feature type="region of interest" description="Disordered" evidence="2">
    <location>
        <begin position="1"/>
        <end position="47"/>
    </location>
</feature>
<name>A0A8J2HYQ1_9PLEO</name>
<evidence type="ECO:0000313" key="3">
    <source>
        <dbReference type="EMBL" id="CAG5150032.1"/>
    </source>
</evidence>
<evidence type="ECO:0000313" key="4">
    <source>
        <dbReference type="Proteomes" id="UP000676310"/>
    </source>
</evidence>
<organism evidence="3 4">
    <name type="scientific">Alternaria atra</name>
    <dbReference type="NCBI Taxonomy" id="119953"/>
    <lineage>
        <taxon>Eukaryota</taxon>
        <taxon>Fungi</taxon>
        <taxon>Dikarya</taxon>
        <taxon>Ascomycota</taxon>
        <taxon>Pezizomycotina</taxon>
        <taxon>Dothideomycetes</taxon>
        <taxon>Pleosporomycetidae</taxon>
        <taxon>Pleosporales</taxon>
        <taxon>Pleosporineae</taxon>
        <taxon>Pleosporaceae</taxon>
        <taxon>Alternaria</taxon>
        <taxon>Alternaria sect. Ulocladioides</taxon>
    </lineage>
</organism>
<feature type="compositionally biased region" description="Basic and acidic residues" evidence="2">
    <location>
        <begin position="14"/>
        <end position="27"/>
    </location>
</feature>